<keyword evidence="5" id="KW-0245">EGF-like domain</keyword>
<feature type="region of interest" description="Disordered" evidence="7">
    <location>
        <begin position="780"/>
        <end position="893"/>
    </location>
</feature>
<evidence type="ECO:0000256" key="6">
    <source>
        <dbReference type="PROSITE-ProRule" id="PRU00175"/>
    </source>
</evidence>
<dbReference type="InterPro" id="IPR013083">
    <property type="entry name" value="Znf_RING/FYVE/PHD"/>
</dbReference>
<dbReference type="PROSITE" id="PS50089">
    <property type="entry name" value="ZF_RING_2"/>
    <property type="match status" value="1"/>
</dbReference>
<dbReference type="InterPro" id="IPR011016">
    <property type="entry name" value="Znf_RING-CH"/>
</dbReference>
<evidence type="ECO:0000256" key="8">
    <source>
        <dbReference type="SAM" id="Phobius"/>
    </source>
</evidence>
<dbReference type="EMBL" id="BDRX01000105">
    <property type="protein sequence ID" value="GBF97690.1"/>
    <property type="molecule type" value="Genomic_DNA"/>
</dbReference>
<keyword evidence="8" id="KW-1133">Transmembrane helix</keyword>
<sequence>MGPSAPGRAAQGPLLVAICVLLALAAVPGEAFRATRCSAKLSTHENTLLVGKSWTERRAVTTGGPLEPGACATWTLDASPCGSAPDGAILLEFWKVAGNAREAGVEISGRGRTGSDAVLVENDPPLDIFFVAARGAPPIVETTDDGMTLFWPPLRSVNVESPGTFLDEFGSLYLRPHQRILLPLDSPAVAEGEAPQLDGGGSKPGDGKSWYVRVANLNEAGLPLAGYMLRATCFPGAGAPANPAAPRPPAPVLPCAFPDPYGSECLGRGRCKSDGKVSSWSLSSRFCDCDRGYAGTGCQRALTPLALNGTTRVNLPAGGWAYQDWSDLRSFSLQQPNHFVVQRLRGPPESIRDQKKWIVAVYNNNHSRTQQPASVDIAARYLDVDAGPLACPYDCSGAGSCRDPFRMPVPMPGGDARLAPLEGDPFSEGFVCACNPGRGGLLCEGRQVNVTVGSGGAQEFGATALPPGAWDFYALTLSDSFQRRQSSLAIEWLVTEPKGGNYSNALMAFNQGAFPRQRAHDTRDVFSSPGFIRYARLVARSSPPLPLQVSGSDLSPGYTYVLSVYNSPYNMQQNFSYSLSVYVPSDPPSILHPYMSIVLGVTAAVLLCLIMTLAKRLIVRFRLLPPSVQRRLGLGGEGGLLDAAAGVAGAPRQRGVPPEVVARFPSYAYTADQHAARSAATCADAGLGRAGDAEAGGAAGAAAGAAAAAAAAAAGRASSPGEGDDEPCCTVCLDEFDDGDNVRELPCRHLFHADCVDTWLKSHSTCPVCRQLLWDGGLAEDEDGEGGLERQRAAAEQRRRERRERRSRRLQRAAAAAGGGAAAVARAGGSGRRQAAAEARQQQQPPQQQQQQSALQRLTAWLPSLRHAGRGGGGAEAGTELPTRAPAAPPGAS</sequence>
<keyword evidence="13" id="KW-1185">Reference proteome</keyword>
<dbReference type="Gene3D" id="3.30.40.10">
    <property type="entry name" value="Zinc/RING finger domain, C3HC4 (zinc finger)"/>
    <property type="match status" value="1"/>
</dbReference>
<evidence type="ECO:0000256" key="3">
    <source>
        <dbReference type="ARBA" id="ARBA00022833"/>
    </source>
</evidence>
<dbReference type="STRING" id="307507.A0A2V0PIF6"/>
<feature type="signal peptide" evidence="9">
    <location>
        <begin position="1"/>
        <end position="31"/>
    </location>
</feature>
<organism evidence="12 13">
    <name type="scientific">Raphidocelis subcapitata</name>
    <dbReference type="NCBI Taxonomy" id="307507"/>
    <lineage>
        <taxon>Eukaryota</taxon>
        <taxon>Viridiplantae</taxon>
        <taxon>Chlorophyta</taxon>
        <taxon>core chlorophytes</taxon>
        <taxon>Chlorophyceae</taxon>
        <taxon>CS clade</taxon>
        <taxon>Sphaeropleales</taxon>
        <taxon>Selenastraceae</taxon>
        <taxon>Raphidocelis</taxon>
    </lineage>
</organism>
<dbReference type="InterPro" id="IPR001841">
    <property type="entry name" value="Znf_RING"/>
</dbReference>
<keyword evidence="5" id="KW-1015">Disulfide bond</keyword>
<evidence type="ECO:0000259" key="10">
    <source>
        <dbReference type="PROSITE" id="PS50026"/>
    </source>
</evidence>
<dbReference type="SUPFAM" id="SSF57850">
    <property type="entry name" value="RING/U-box"/>
    <property type="match status" value="1"/>
</dbReference>
<evidence type="ECO:0000256" key="1">
    <source>
        <dbReference type="ARBA" id="ARBA00022723"/>
    </source>
</evidence>
<keyword evidence="8" id="KW-0472">Membrane</keyword>
<name>A0A2V0PIF6_9CHLO</name>
<comment type="caution">
    <text evidence="5">Lacks conserved residue(s) required for the propagation of feature annotation.</text>
</comment>
<evidence type="ECO:0000256" key="5">
    <source>
        <dbReference type="PROSITE-ProRule" id="PRU00076"/>
    </source>
</evidence>
<keyword evidence="2 6" id="KW-0863">Zinc-finger</keyword>
<dbReference type="SMART" id="SM00184">
    <property type="entry name" value="RING"/>
    <property type="match status" value="1"/>
</dbReference>
<feature type="compositionally biased region" description="Basic residues" evidence="7">
    <location>
        <begin position="800"/>
        <end position="811"/>
    </location>
</feature>
<keyword evidence="9" id="KW-0732">Signal</keyword>
<evidence type="ECO:0000313" key="13">
    <source>
        <dbReference type="Proteomes" id="UP000247498"/>
    </source>
</evidence>
<protein>
    <recommendedName>
        <fullName evidence="14">RING-type domain-containing protein</fullName>
    </recommendedName>
</protein>
<dbReference type="SMART" id="SM00744">
    <property type="entry name" value="RINGv"/>
    <property type="match status" value="1"/>
</dbReference>
<feature type="transmembrane region" description="Helical" evidence="8">
    <location>
        <begin position="594"/>
        <end position="614"/>
    </location>
</feature>
<dbReference type="PROSITE" id="PS00022">
    <property type="entry name" value="EGF_1"/>
    <property type="match status" value="1"/>
</dbReference>
<accession>A0A2V0PIF6</accession>
<dbReference type="OrthoDB" id="541985at2759"/>
<evidence type="ECO:0000256" key="2">
    <source>
        <dbReference type="ARBA" id="ARBA00022771"/>
    </source>
</evidence>
<evidence type="ECO:0000313" key="12">
    <source>
        <dbReference type="EMBL" id="GBF97690.1"/>
    </source>
</evidence>
<dbReference type="InterPro" id="IPR000742">
    <property type="entry name" value="EGF"/>
</dbReference>
<dbReference type="AlphaFoldDB" id="A0A2V0PIF6"/>
<proteinExistence type="inferred from homology"/>
<comment type="similarity">
    <text evidence="4">Belongs to the RING-type zinc finger family. ATL subfamily.</text>
</comment>
<feature type="compositionally biased region" description="Low complexity" evidence="7">
    <location>
        <begin position="812"/>
        <end position="857"/>
    </location>
</feature>
<reference evidence="12 13" key="1">
    <citation type="journal article" date="2018" name="Sci. Rep.">
        <title>Raphidocelis subcapitata (=Pseudokirchneriella subcapitata) provides an insight into genome evolution and environmental adaptations in the Sphaeropleales.</title>
        <authorList>
            <person name="Suzuki S."/>
            <person name="Yamaguchi H."/>
            <person name="Nakajima N."/>
            <person name="Kawachi M."/>
        </authorList>
    </citation>
    <scope>NUCLEOTIDE SEQUENCE [LARGE SCALE GENOMIC DNA]</scope>
    <source>
        <strain evidence="12 13">NIES-35</strain>
    </source>
</reference>
<dbReference type="InterPro" id="IPR053238">
    <property type="entry name" value="RING-H2_zinc_finger"/>
</dbReference>
<feature type="chain" id="PRO_5016090439" description="RING-type domain-containing protein" evidence="9">
    <location>
        <begin position="32"/>
        <end position="893"/>
    </location>
</feature>
<dbReference type="PANTHER" id="PTHR14155:SF627">
    <property type="entry name" value="OS06G0192800 PROTEIN"/>
    <property type="match status" value="1"/>
</dbReference>
<evidence type="ECO:0008006" key="14">
    <source>
        <dbReference type="Google" id="ProtNLM"/>
    </source>
</evidence>
<dbReference type="PROSITE" id="PS50026">
    <property type="entry name" value="EGF_3"/>
    <property type="match status" value="1"/>
</dbReference>
<dbReference type="SMART" id="SM00181">
    <property type="entry name" value="EGF"/>
    <property type="match status" value="2"/>
</dbReference>
<feature type="domain" description="RING-type" evidence="11">
    <location>
        <begin position="729"/>
        <end position="770"/>
    </location>
</feature>
<dbReference type="PANTHER" id="PTHR14155">
    <property type="entry name" value="RING FINGER DOMAIN-CONTAINING"/>
    <property type="match status" value="1"/>
</dbReference>
<dbReference type="CDD" id="cd16454">
    <property type="entry name" value="RING-H2_PA-TM-RING"/>
    <property type="match status" value="1"/>
</dbReference>
<gene>
    <name evidence="12" type="ORF">Rsub_09748</name>
</gene>
<feature type="compositionally biased region" description="Basic and acidic residues" evidence="7">
    <location>
        <begin position="787"/>
        <end position="799"/>
    </location>
</feature>
<keyword evidence="8" id="KW-0812">Transmembrane</keyword>
<dbReference type="GO" id="GO:0008270">
    <property type="term" value="F:zinc ion binding"/>
    <property type="evidence" value="ECO:0007669"/>
    <property type="project" value="UniProtKB-KW"/>
</dbReference>
<dbReference type="Proteomes" id="UP000247498">
    <property type="component" value="Unassembled WGS sequence"/>
</dbReference>
<evidence type="ECO:0000256" key="7">
    <source>
        <dbReference type="SAM" id="MobiDB-lite"/>
    </source>
</evidence>
<feature type="disulfide bond" evidence="5">
    <location>
        <begin position="289"/>
        <end position="298"/>
    </location>
</feature>
<dbReference type="Pfam" id="PF13639">
    <property type="entry name" value="zf-RING_2"/>
    <property type="match status" value="1"/>
</dbReference>
<evidence type="ECO:0000256" key="4">
    <source>
        <dbReference type="ARBA" id="ARBA00024209"/>
    </source>
</evidence>
<dbReference type="PROSITE" id="PS01186">
    <property type="entry name" value="EGF_2"/>
    <property type="match status" value="1"/>
</dbReference>
<keyword evidence="1" id="KW-0479">Metal-binding</keyword>
<comment type="caution">
    <text evidence="12">The sequence shown here is derived from an EMBL/GenBank/DDBJ whole genome shotgun (WGS) entry which is preliminary data.</text>
</comment>
<evidence type="ECO:0000259" key="11">
    <source>
        <dbReference type="PROSITE" id="PS50089"/>
    </source>
</evidence>
<feature type="domain" description="EGF-like" evidence="10">
    <location>
        <begin position="251"/>
        <end position="299"/>
    </location>
</feature>
<dbReference type="InParanoid" id="A0A2V0PIF6"/>
<keyword evidence="3" id="KW-0862">Zinc</keyword>
<evidence type="ECO:0000256" key="9">
    <source>
        <dbReference type="SAM" id="SignalP"/>
    </source>
</evidence>